<reference evidence="3 4" key="1">
    <citation type="submission" date="2019-03" db="EMBL/GenBank/DDBJ databases">
        <title>Genomic Encyclopedia of Type Strains, Phase III (KMG-III): the genomes of soil and plant-associated and newly described type strains.</title>
        <authorList>
            <person name="Whitman W."/>
        </authorList>
    </citation>
    <scope>NUCLEOTIDE SEQUENCE [LARGE SCALE GENOMIC DNA]</scope>
    <source>
        <strain evidence="3 4">CGMCC 1.12801</strain>
    </source>
</reference>
<evidence type="ECO:0000256" key="1">
    <source>
        <dbReference type="SAM" id="SignalP"/>
    </source>
</evidence>
<dbReference type="PROSITE" id="PS51257">
    <property type="entry name" value="PROKAR_LIPOPROTEIN"/>
    <property type="match status" value="1"/>
</dbReference>
<dbReference type="EMBL" id="SNZV01000003">
    <property type="protein sequence ID" value="TDS14825.1"/>
    <property type="molecule type" value="Genomic_DNA"/>
</dbReference>
<dbReference type="Pfam" id="PF02368">
    <property type="entry name" value="Big_2"/>
    <property type="match status" value="2"/>
</dbReference>
<evidence type="ECO:0000313" key="3">
    <source>
        <dbReference type="EMBL" id="TDS14825.1"/>
    </source>
</evidence>
<dbReference type="Gene3D" id="2.60.40.1080">
    <property type="match status" value="2"/>
</dbReference>
<dbReference type="Proteomes" id="UP000294752">
    <property type="component" value="Unassembled WGS sequence"/>
</dbReference>
<dbReference type="RefSeq" id="WP_133639853.1">
    <property type="nucleotide sequence ID" value="NZ_SNZV01000003.1"/>
</dbReference>
<feature type="chain" id="PRO_5020335821" evidence="1">
    <location>
        <begin position="23"/>
        <end position="311"/>
    </location>
</feature>
<dbReference type="InterPro" id="IPR003343">
    <property type="entry name" value="Big_2"/>
</dbReference>
<dbReference type="SMART" id="SM00635">
    <property type="entry name" value="BID_2"/>
    <property type="match status" value="2"/>
</dbReference>
<feature type="domain" description="BIG2" evidence="2">
    <location>
        <begin position="122"/>
        <end position="199"/>
    </location>
</feature>
<evidence type="ECO:0000259" key="2">
    <source>
        <dbReference type="SMART" id="SM00635"/>
    </source>
</evidence>
<dbReference type="InterPro" id="IPR008964">
    <property type="entry name" value="Invasin/intimin_cell_adhesion"/>
</dbReference>
<gene>
    <name evidence="3" type="ORF">B0I21_103325</name>
</gene>
<dbReference type="SUPFAM" id="SSF49373">
    <property type="entry name" value="Invasin/intimin cell-adhesion fragments"/>
    <property type="match status" value="2"/>
</dbReference>
<dbReference type="AlphaFoldDB" id="A0A4R7D542"/>
<feature type="signal peptide" evidence="1">
    <location>
        <begin position="1"/>
        <end position="22"/>
    </location>
</feature>
<comment type="caution">
    <text evidence="3">The sequence shown here is derived from an EMBL/GenBank/DDBJ whole genome shotgun (WGS) entry which is preliminary data.</text>
</comment>
<organism evidence="3 4">
    <name type="scientific">Sphingobacterium paludis</name>
    <dbReference type="NCBI Taxonomy" id="1476465"/>
    <lineage>
        <taxon>Bacteria</taxon>
        <taxon>Pseudomonadati</taxon>
        <taxon>Bacteroidota</taxon>
        <taxon>Sphingobacteriia</taxon>
        <taxon>Sphingobacteriales</taxon>
        <taxon>Sphingobacteriaceae</taxon>
        <taxon>Sphingobacterium</taxon>
    </lineage>
</organism>
<proteinExistence type="predicted"/>
<protein>
    <submittedName>
        <fullName evidence="3">Ig-like protein group 2</fullName>
    </submittedName>
</protein>
<dbReference type="OrthoDB" id="9800955at2"/>
<feature type="domain" description="BIG2" evidence="2">
    <location>
        <begin position="38"/>
        <end position="115"/>
    </location>
</feature>
<name>A0A4R7D542_9SPHI</name>
<accession>A0A4R7D542</accession>
<sequence>MSKYFILSCLANLMLFSFVGCSKDEPINEKEVIGSEIAVAEVKFEVSSGKAIIGSAVQLQVTIYPSNASNKNVKWESNNHNVATVDHNGLVKTYRNGEVEISATSENGNKKAVYKMDVSLLGVTDIAPLKNTYLILLGEKERITVTVVPENAENRKLVWKSSNESIATVSTEGVVTSLQKGDVIITANSESNPDIKREFAVTVFDNVEEYVTTTITNKEFTDSNGYIIGSFRFYISSPADLDINEIDLLLKDGNSATTIRETHIGKEYFHTDAGNNIFGATIRLTNPAYKPSLDIKYTYKGKVYIRNLSIY</sequence>
<keyword evidence="4" id="KW-1185">Reference proteome</keyword>
<keyword evidence="1" id="KW-0732">Signal</keyword>
<evidence type="ECO:0000313" key="4">
    <source>
        <dbReference type="Proteomes" id="UP000294752"/>
    </source>
</evidence>